<keyword evidence="4" id="KW-1003">Cell membrane</keyword>
<comment type="subcellular location">
    <subcellularLocation>
        <location evidence="1">Cell membrane</location>
        <topology evidence="1">Multi-pass membrane protein</topology>
    </subcellularLocation>
</comment>
<feature type="transmembrane region" description="Helical" evidence="14">
    <location>
        <begin position="6"/>
        <end position="29"/>
    </location>
</feature>
<feature type="transmembrane region" description="Helical" evidence="14">
    <location>
        <begin position="256"/>
        <end position="282"/>
    </location>
</feature>
<accession>A0A1E5HBP7</accession>
<feature type="transmembrane region" description="Helical" evidence="14">
    <location>
        <begin position="119"/>
        <end position="140"/>
    </location>
</feature>
<keyword evidence="16" id="KW-1185">Reference proteome</keyword>
<evidence type="ECO:0000256" key="10">
    <source>
        <dbReference type="ARBA" id="ARBA00037387"/>
    </source>
</evidence>
<dbReference type="GO" id="GO:0005886">
    <property type="term" value="C:plasma membrane"/>
    <property type="evidence" value="ECO:0007669"/>
    <property type="project" value="UniProtKB-SubCell"/>
</dbReference>
<dbReference type="InterPro" id="IPR004703">
    <property type="entry name" value="PTS_sugar-sp_permease"/>
</dbReference>
<dbReference type="RefSeq" id="WP_069640208.1">
    <property type="nucleotide sequence ID" value="NZ_JAFBEZ010000028.1"/>
</dbReference>
<dbReference type="OrthoDB" id="9796178at2"/>
<dbReference type="STRING" id="1131292.BCR24_15875"/>
<evidence type="ECO:0000256" key="3">
    <source>
        <dbReference type="ARBA" id="ARBA00022448"/>
    </source>
</evidence>
<evidence type="ECO:0000313" key="15">
    <source>
        <dbReference type="EMBL" id="OEG22379.1"/>
    </source>
</evidence>
<evidence type="ECO:0000256" key="9">
    <source>
        <dbReference type="ARBA" id="ARBA00023136"/>
    </source>
</evidence>
<dbReference type="PANTHER" id="PTHR33843">
    <property type="entry name" value="ASCORBATE-SPECIFIC PTS SYSTEM EIIC COMPONENT"/>
    <property type="match status" value="1"/>
</dbReference>
<keyword evidence="9 14" id="KW-0472">Membrane</keyword>
<proteinExistence type="inferred from homology"/>
<evidence type="ECO:0000256" key="8">
    <source>
        <dbReference type="ARBA" id="ARBA00022989"/>
    </source>
</evidence>
<dbReference type="InterPro" id="IPR051562">
    <property type="entry name" value="Ascorbate-PTS_EIIC"/>
</dbReference>
<evidence type="ECO:0000256" key="1">
    <source>
        <dbReference type="ARBA" id="ARBA00004651"/>
    </source>
</evidence>
<evidence type="ECO:0000256" key="7">
    <source>
        <dbReference type="ARBA" id="ARBA00022692"/>
    </source>
</evidence>
<feature type="transmembrane region" description="Helical" evidence="14">
    <location>
        <begin position="85"/>
        <end position="107"/>
    </location>
</feature>
<dbReference type="NCBIfam" id="NF009553">
    <property type="entry name" value="PRK12997.1-5"/>
    <property type="match status" value="1"/>
</dbReference>
<comment type="caution">
    <text evidence="15">The sequence shown here is derived from an EMBL/GenBank/DDBJ whole genome shotgun (WGS) entry which is preliminary data.</text>
</comment>
<dbReference type="NCBIfam" id="NF006922">
    <property type="entry name" value="PRK09410.1-5"/>
    <property type="match status" value="1"/>
</dbReference>
<dbReference type="GO" id="GO:0009401">
    <property type="term" value="P:phosphoenolpyruvate-dependent sugar phosphotransferase system"/>
    <property type="evidence" value="ECO:0007669"/>
    <property type="project" value="UniProtKB-KW"/>
</dbReference>
<reference evidence="16" key="1">
    <citation type="submission" date="2016-09" db="EMBL/GenBank/DDBJ databases">
        <authorList>
            <person name="Gulvik C.A."/>
        </authorList>
    </citation>
    <scope>NUCLEOTIDE SEQUENCE [LARGE SCALE GENOMIC DNA]</scope>
    <source>
        <strain evidence="16">LMG 26676</strain>
    </source>
</reference>
<name>A0A1E5HBP7_9ENTE</name>
<organism evidence="15 16">
    <name type="scientific">Enterococcus ureilyticus</name>
    <dbReference type="NCBI Taxonomy" id="1131292"/>
    <lineage>
        <taxon>Bacteria</taxon>
        <taxon>Bacillati</taxon>
        <taxon>Bacillota</taxon>
        <taxon>Bacilli</taxon>
        <taxon>Lactobacillales</taxon>
        <taxon>Enterococcaceae</taxon>
        <taxon>Enterococcus</taxon>
    </lineage>
</organism>
<evidence type="ECO:0000256" key="11">
    <source>
        <dbReference type="ARBA" id="ARBA00038218"/>
    </source>
</evidence>
<evidence type="ECO:0000256" key="6">
    <source>
        <dbReference type="ARBA" id="ARBA00022683"/>
    </source>
</evidence>
<dbReference type="PANTHER" id="PTHR33843:SF4">
    <property type="entry name" value="ASCORBATE-SPECIFIC PTS SYSTEM EIIC COMPONENT"/>
    <property type="match status" value="1"/>
</dbReference>
<dbReference type="EMBL" id="MIKC01000020">
    <property type="protein sequence ID" value="OEG22379.1"/>
    <property type="molecule type" value="Genomic_DNA"/>
</dbReference>
<dbReference type="Pfam" id="PF03611">
    <property type="entry name" value="EIIC-GAT"/>
    <property type="match status" value="1"/>
</dbReference>
<evidence type="ECO:0000256" key="13">
    <source>
        <dbReference type="ARBA" id="ARBA00042859"/>
    </source>
</evidence>
<gene>
    <name evidence="15" type="ORF">BCR24_15875</name>
</gene>
<evidence type="ECO:0000256" key="14">
    <source>
        <dbReference type="SAM" id="Phobius"/>
    </source>
</evidence>
<comment type="function">
    <text evidence="10">The phosphoenolpyruvate-dependent sugar phosphotransferase system (sugar PTS), a major carbohydrate active transport system, catalyzes the phosphorylation of incoming sugar substrates concomitantly with their translocation across the cell membrane. The enzyme II UlaABC PTS system is involved in ascorbate transport.</text>
</comment>
<dbReference type="AlphaFoldDB" id="A0A1E5HBP7"/>
<feature type="transmembrane region" description="Helical" evidence="14">
    <location>
        <begin position="370"/>
        <end position="392"/>
    </location>
</feature>
<sequence>MNSILNILIDIASTPAILVALIAVLGLGLQKKPISDVVRGGIKTFVGFLVVTAGAGVIEGSLAPFGEMFQHAFNMQGVVPNNEAIVALALTKYGTYTALIMLAGMAFNILIARITKFKYIYLTGHATLYMACMIAVIMSVTKLSAVPLVLVGGLALGLANTIFPAIAQPFTKQITKNDSVALGHTGNFGYALSGFIGKYVGNKEKSTEDINFPKGLSFLRDSTVSITLTMGIVYTIVALFAGNEFIAENLSNGTNYIIYALQQAGMFAAGVFVILAGVRLILAEIVPAFKGISEKLVPNSIPALDCPIVFPYAPNAVLIGFLTSFVGGIVSLFIMIATGTTVIIPGVVPHFFCGATAGVFGNATGGVRGAVVGSFIHGVIISFMPILLMPVMGDLGFQGSTFSDTDYGVTGIFLGKLADMGGQIAVIAGVLAVLALLIGLTVFGKKKRSETKEVA</sequence>
<keyword evidence="3" id="KW-0813">Transport</keyword>
<dbReference type="NCBIfam" id="NF006920">
    <property type="entry name" value="PRK09410.1-2"/>
    <property type="match status" value="1"/>
</dbReference>
<feature type="transmembrane region" description="Helical" evidence="14">
    <location>
        <begin position="342"/>
        <end position="363"/>
    </location>
</feature>
<keyword evidence="8 14" id="KW-1133">Transmembrane helix</keyword>
<evidence type="ECO:0000256" key="12">
    <source>
        <dbReference type="ARBA" id="ARBA00039702"/>
    </source>
</evidence>
<keyword evidence="7 14" id="KW-0812">Transmembrane</keyword>
<keyword evidence="6" id="KW-0598">Phosphotransferase system</keyword>
<keyword evidence="5" id="KW-0762">Sugar transport</keyword>
<comment type="similarity">
    <text evidence="11">Belongs to the UlaA family.</text>
</comment>
<feature type="transmembrane region" description="Helical" evidence="14">
    <location>
        <begin position="223"/>
        <end position="241"/>
    </location>
</feature>
<evidence type="ECO:0000256" key="4">
    <source>
        <dbReference type="ARBA" id="ARBA00022475"/>
    </source>
</evidence>
<comment type="subunit">
    <text evidence="2">Homodimer.</text>
</comment>
<feature type="transmembrane region" description="Helical" evidence="14">
    <location>
        <begin position="424"/>
        <end position="443"/>
    </location>
</feature>
<evidence type="ECO:0000313" key="16">
    <source>
        <dbReference type="Proteomes" id="UP000094469"/>
    </source>
</evidence>
<protein>
    <recommendedName>
        <fullName evidence="12">Ascorbate-specific PTS system EIIC component</fullName>
    </recommendedName>
    <alternativeName>
        <fullName evidence="13">Ascorbate-specific permease IIC component UlaA</fullName>
    </alternativeName>
</protein>
<evidence type="ECO:0000256" key="2">
    <source>
        <dbReference type="ARBA" id="ARBA00011738"/>
    </source>
</evidence>
<feature type="transmembrane region" description="Helical" evidence="14">
    <location>
        <begin position="41"/>
        <end position="65"/>
    </location>
</feature>
<dbReference type="Proteomes" id="UP000094469">
    <property type="component" value="Unassembled WGS sequence"/>
</dbReference>
<feature type="transmembrane region" description="Helical" evidence="14">
    <location>
        <begin position="146"/>
        <end position="167"/>
    </location>
</feature>
<feature type="transmembrane region" description="Helical" evidence="14">
    <location>
        <begin position="316"/>
        <end position="336"/>
    </location>
</feature>
<evidence type="ECO:0000256" key="5">
    <source>
        <dbReference type="ARBA" id="ARBA00022597"/>
    </source>
</evidence>